<organism evidence="1">
    <name type="scientific">Anguilla anguilla</name>
    <name type="common">European freshwater eel</name>
    <name type="synonym">Muraena anguilla</name>
    <dbReference type="NCBI Taxonomy" id="7936"/>
    <lineage>
        <taxon>Eukaryota</taxon>
        <taxon>Metazoa</taxon>
        <taxon>Chordata</taxon>
        <taxon>Craniata</taxon>
        <taxon>Vertebrata</taxon>
        <taxon>Euteleostomi</taxon>
        <taxon>Actinopterygii</taxon>
        <taxon>Neopterygii</taxon>
        <taxon>Teleostei</taxon>
        <taxon>Anguilliformes</taxon>
        <taxon>Anguillidae</taxon>
        <taxon>Anguilla</taxon>
    </lineage>
</organism>
<sequence>MILFLKTLSNVIFLSCLALSIPGV</sequence>
<proteinExistence type="predicted"/>
<reference evidence="1" key="2">
    <citation type="journal article" date="2015" name="Fish Shellfish Immunol.">
        <title>Early steps in the European eel (Anguilla anguilla)-Vibrio vulnificus interaction in the gills: Role of the RtxA13 toxin.</title>
        <authorList>
            <person name="Callol A."/>
            <person name="Pajuelo D."/>
            <person name="Ebbesson L."/>
            <person name="Teles M."/>
            <person name="MacKenzie S."/>
            <person name="Amaro C."/>
        </authorList>
    </citation>
    <scope>NUCLEOTIDE SEQUENCE</scope>
</reference>
<accession>A0A0E9PPX6</accession>
<dbReference type="AlphaFoldDB" id="A0A0E9PPX6"/>
<reference evidence="1" key="1">
    <citation type="submission" date="2014-11" db="EMBL/GenBank/DDBJ databases">
        <authorList>
            <person name="Amaro Gonzalez C."/>
        </authorList>
    </citation>
    <scope>NUCLEOTIDE SEQUENCE</scope>
</reference>
<protein>
    <submittedName>
        <fullName evidence="1">Uncharacterized protein</fullName>
    </submittedName>
</protein>
<name>A0A0E9PPX6_ANGAN</name>
<evidence type="ECO:0000313" key="1">
    <source>
        <dbReference type="EMBL" id="JAH06696.1"/>
    </source>
</evidence>
<dbReference type="EMBL" id="GBXM01101881">
    <property type="protein sequence ID" value="JAH06696.1"/>
    <property type="molecule type" value="Transcribed_RNA"/>
</dbReference>